<proteinExistence type="predicted"/>
<organism evidence="1 2">
    <name type="scientific">Meloidogyne javanica</name>
    <name type="common">Root-knot nematode worm</name>
    <dbReference type="NCBI Taxonomy" id="6303"/>
    <lineage>
        <taxon>Eukaryota</taxon>
        <taxon>Metazoa</taxon>
        <taxon>Ecdysozoa</taxon>
        <taxon>Nematoda</taxon>
        <taxon>Chromadorea</taxon>
        <taxon>Rhabditida</taxon>
        <taxon>Tylenchina</taxon>
        <taxon>Tylenchomorpha</taxon>
        <taxon>Tylenchoidea</taxon>
        <taxon>Meloidogynidae</taxon>
        <taxon>Meloidogyninae</taxon>
        <taxon>Meloidogyne</taxon>
        <taxon>Meloidogyne incognita group</taxon>
    </lineage>
</organism>
<evidence type="ECO:0000313" key="2">
    <source>
        <dbReference type="WBParaSite" id="scaffold44571_cov620.g24300"/>
    </source>
</evidence>
<accession>A0A915MPS6</accession>
<dbReference type="WBParaSite" id="scaffold44571_cov620.g24300">
    <property type="protein sequence ID" value="scaffold44571_cov620.g24300"/>
    <property type="gene ID" value="scaffold44571_cov620.g24300"/>
</dbReference>
<reference evidence="2" key="1">
    <citation type="submission" date="2022-11" db="UniProtKB">
        <authorList>
            <consortium name="WormBaseParasite"/>
        </authorList>
    </citation>
    <scope>IDENTIFICATION</scope>
</reference>
<dbReference type="Proteomes" id="UP000887561">
    <property type="component" value="Unplaced"/>
</dbReference>
<name>A0A915MPS6_MELJA</name>
<dbReference type="AlphaFoldDB" id="A0A915MPS6"/>
<protein>
    <submittedName>
        <fullName evidence="2">Uncharacterized protein</fullName>
    </submittedName>
</protein>
<sequence>EGSVSLRAYVPGWLQVYTFQNSALTPGSYSSIPELGNGSAFSGSNGRHPSNSTSQCSFGTGTFVYKKY</sequence>
<evidence type="ECO:0000313" key="1">
    <source>
        <dbReference type="Proteomes" id="UP000887561"/>
    </source>
</evidence>
<keyword evidence="1" id="KW-1185">Reference proteome</keyword>